<evidence type="ECO:0000259" key="1">
    <source>
        <dbReference type="PROSITE" id="PS50994"/>
    </source>
</evidence>
<sequence>MVATFEKFTLLHVPREQIERVDLLLKLASTQRRGQQRSVIHENISKPMLEKQELYRRGFSFPFLRCVDEEEFEYVIREVHEGICGTHIGGQALVSKIARVGYYLPTLKHDCMKYVKKYDKYQRFAEVYKSPSEHSHSITSPWPFHKWGVDILGPFSTASGQIKYLIVVVDYFTKWVEVEPVATIMVDRIKCFYWKKIFCRFGLPTEIVSNNGTQFASRSIVHFCAQLKIKQLFTSMEHPQSNGKVEAANKVILKGLQKCLEEAKGRWVEEVPQVL</sequence>
<evidence type="ECO:0000313" key="2">
    <source>
        <dbReference type="EMBL" id="RDY14430.1"/>
    </source>
</evidence>
<dbReference type="EMBL" id="QJKJ01000075">
    <property type="protein sequence ID" value="RDY14430.1"/>
    <property type="molecule type" value="Genomic_DNA"/>
</dbReference>
<feature type="domain" description="Integrase catalytic" evidence="1">
    <location>
        <begin position="137"/>
        <end position="275"/>
    </location>
</feature>
<protein>
    <submittedName>
        <fullName evidence="2">Gypsy retrotransposon integrase-like protein 1</fullName>
    </submittedName>
</protein>
<keyword evidence="3" id="KW-1185">Reference proteome</keyword>
<proteinExistence type="predicted"/>
<dbReference type="PANTHER" id="PTHR37984:SF5">
    <property type="entry name" value="PROTEIN NYNRIN-LIKE"/>
    <property type="match status" value="1"/>
</dbReference>
<reference evidence="2" key="1">
    <citation type="submission" date="2018-05" db="EMBL/GenBank/DDBJ databases">
        <title>Draft genome of Mucuna pruriens seed.</title>
        <authorList>
            <person name="Nnadi N.E."/>
            <person name="Vos R."/>
            <person name="Hasami M.H."/>
            <person name="Devisetty U.K."/>
            <person name="Aguiy J.C."/>
        </authorList>
    </citation>
    <scope>NUCLEOTIDE SEQUENCE [LARGE SCALE GENOMIC DNA]</scope>
    <source>
        <strain evidence="2">JCA_2017</strain>
    </source>
</reference>
<organism evidence="2 3">
    <name type="scientific">Mucuna pruriens</name>
    <name type="common">Velvet bean</name>
    <name type="synonym">Dolichos pruriens</name>
    <dbReference type="NCBI Taxonomy" id="157652"/>
    <lineage>
        <taxon>Eukaryota</taxon>
        <taxon>Viridiplantae</taxon>
        <taxon>Streptophyta</taxon>
        <taxon>Embryophyta</taxon>
        <taxon>Tracheophyta</taxon>
        <taxon>Spermatophyta</taxon>
        <taxon>Magnoliopsida</taxon>
        <taxon>eudicotyledons</taxon>
        <taxon>Gunneridae</taxon>
        <taxon>Pentapetalae</taxon>
        <taxon>rosids</taxon>
        <taxon>fabids</taxon>
        <taxon>Fabales</taxon>
        <taxon>Fabaceae</taxon>
        <taxon>Papilionoideae</taxon>
        <taxon>50 kb inversion clade</taxon>
        <taxon>NPAAA clade</taxon>
        <taxon>indigoferoid/millettioid clade</taxon>
        <taxon>Phaseoleae</taxon>
        <taxon>Mucuna</taxon>
    </lineage>
</organism>
<dbReference type="OrthoDB" id="2016337at2759"/>
<dbReference type="PANTHER" id="PTHR37984">
    <property type="entry name" value="PROTEIN CBG26694"/>
    <property type="match status" value="1"/>
</dbReference>
<accession>A0A371IHC4</accession>
<comment type="caution">
    <text evidence="2">The sequence shown here is derived from an EMBL/GenBank/DDBJ whole genome shotgun (WGS) entry which is preliminary data.</text>
</comment>
<dbReference type="GO" id="GO:0003676">
    <property type="term" value="F:nucleic acid binding"/>
    <property type="evidence" value="ECO:0007669"/>
    <property type="project" value="InterPro"/>
</dbReference>
<dbReference type="InterPro" id="IPR036397">
    <property type="entry name" value="RNaseH_sf"/>
</dbReference>
<dbReference type="AlphaFoldDB" id="A0A371IHC4"/>
<gene>
    <name evidence="2" type="primary">GIN1</name>
    <name evidence="2" type="ORF">CR513_00504</name>
</gene>
<dbReference type="InterPro" id="IPR001584">
    <property type="entry name" value="Integrase_cat-core"/>
</dbReference>
<dbReference type="Proteomes" id="UP000257109">
    <property type="component" value="Unassembled WGS sequence"/>
</dbReference>
<feature type="non-terminal residue" evidence="2">
    <location>
        <position position="1"/>
    </location>
</feature>
<dbReference type="PROSITE" id="PS50994">
    <property type="entry name" value="INTEGRASE"/>
    <property type="match status" value="1"/>
</dbReference>
<evidence type="ECO:0000313" key="3">
    <source>
        <dbReference type="Proteomes" id="UP000257109"/>
    </source>
</evidence>
<name>A0A371IHC4_MUCPR</name>
<dbReference type="InterPro" id="IPR050951">
    <property type="entry name" value="Retrovirus_Pol_polyprotein"/>
</dbReference>
<dbReference type="GO" id="GO:0015074">
    <property type="term" value="P:DNA integration"/>
    <property type="evidence" value="ECO:0007669"/>
    <property type="project" value="InterPro"/>
</dbReference>
<dbReference type="SUPFAM" id="SSF53098">
    <property type="entry name" value="Ribonuclease H-like"/>
    <property type="match status" value="1"/>
</dbReference>
<dbReference type="Gene3D" id="3.30.420.10">
    <property type="entry name" value="Ribonuclease H-like superfamily/Ribonuclease H"/>
    <property type="match status" value="1"/>
</dbReference>
<dbReference type="Pfam" id="PF00665">
    <property type="entry name" value="rve"/>
    <property type="match status" value="1"/>
</dbReference>
<dbReference type="InterPro" id="IPR012337">
    <property type="entry name" value="RNaseH-like_sf"/>
</dbReference>
<dbReference type="Gene3D" id="1.10.340.70">
    <property type="match status" value="1"/>
</dbReference>